<accession>A0AAD7K4W8</accession>
<dbReference type="AlphaFoldDB" id="A0AAD7K4W8"/>
<evidence type="ECO:0000313" key="8">
    <source>
        <dbReference type="Proteomes" id="UP001215598"/>
    </source>
</evidence>
<dbReference type="PANTHER" id="PTHR44329">
    <property type="entry name" value="SERINE/THREONINE-PROTEIN KINASE TNNI3K-RELATED"/>
    <property type="match status" value="1"/>
</dbReference>
<keyword evidence="3 7" id="KW-0418">Kinase</keyword>
<dbReference type="GO" id="GO:0004674">
    <property type="term" value="F:protein serine/threonine kinase activity"/>
    <property type="evidence" value="ECO:0007669"/>
    <property type="project" value="TreeGrafter"/>
</dbReference>
<dbReference type="Gene3D" id="1.10.510.10">
    <property type="entry name" value="Transferase(Phosphotransferase) domain 1"/>
    <property type="match status" value="1"/>
</dbReference>
<evidence type="ECO:0000256" key="5">
    <source>
        <dbReference type="SAM" id="Phobius"/>
    </source>
</evidence>
<dbReference type="InterPro" id="IPR008266">
    <property type="entry name" value="Tyr_kinase_AS"/>
</dbReference>
<dbReference type="InterPro" id="IPR001245">
    <property type="entry name" value="Ser-Thr/Tyr_kinase_cat_dom"/>
</dbReference>
<name>A0AAD7K4W8_9AGAR</name>
<keyword evidence="2" id="KW-0547">Nucleotide-binding</keyword>
<dbReference type="Pfam" id="PF07714">
    <property type="entry name" value="PK_Tyr_Ser-Thr"/>
    <property type="match status" value="1"/>
</dbReference>
<dbReference type="SUPFAM" id="SSF56112">
    <property type="entry name" value="Protein kinase-like (PK-like)"/>
    <property type="match status" value="1"/>
</dbReference>
<feature type="domain" description="Protein kinase" evidence="6">
    <location>
        <begin position="226"/>
        <end position="490"/>
    </location>
</feature>
<organism evidence="7 8">
    <name type="scientific">Mycena metata</name>
    <dbReference type="NCBI Taxonomy" id="1033252"/>
    <lineage>
        <taxon>Eukaryota</taxon>
        <taxon>Fungi</taxon>
        <taxon>Dikarya</taxon>
        <taxon>Basidiomycota</taxon>
        <taxon>Agaricomycotina</taxon>
        <taxon>Agaricomycetes</taxon>
        <taxon>Agaricomycetidae</taxon>
        <taxon>Agaricales</taxon>
        <taxon>Marasmiineae</taxon>
        <taxon>Mycenaceae</taxon>
        <taxon>Mycena</taxon>
    </lineage>
</organism>
<feature type="transmembrane region" description="Helical" evidence="5">
    <location>
        <begin position="556"/>
        <end position="589"/>
    </location>
</feature>
<keyword evidence="5" id="KW-1133">Transmembrane helix</keyword>
<evidence type="ECO:0000259" key="6">
    <source>
        <dbReference type="PROSITE" id="PS50011"/>
    </source>
</evidence>
<dbReference type="InterPro" id="IPR051681">
    <property type="entry name" value="Ser/Thr_Kinases-Pseudokinases"/>
</dbReference>
<keyword evidence="1" id="KW-0808">Transferase</keyword>
<evidence type="ECO:0000256" key="3">
    <source>
        <dbReference type="ARBA" id="ARBA00022777"/>
    </source>
</evidence>
<keyword evidence="4" id="KW-0067">ATP-binding</keyword>
<dbReference type="Proteomes" id="UP001215598">
    <property type="component" value="Unassembled WGS sequence"/>
</dbReference>
<keyword evidence="5" id="KW-0472">Membrane</keyword>
<gene>
    <name evidence="7" type="ORF">B0H16DRAFT_1406270</name>
</gene>
<dbReference type="GO" id="GO:0005524">
    <property type="term" value="F:ATP binding"/>
    <property type="evidence" value="ECO:0007669"/>
    <property type="project" value="UniProtKB-KW"/>
</dbReference>
<keyword evidence="8" id="KW-1185">Reference proteome</keyword>
<dbReference type="EMBL" id="JARKIB010000007">
    <property type="protein sequence ID" value="KAJ7778415.1"/>
    <property type="molecule type" value="Genomic_DNA"/>
</dbReference>
<reference evidence="7" key="1">
    <citation type="submission" date="2023-03" db="EMBL/GenBank/DDBJ databases">
        <title>Massive genome expansion in bonnet fungi (Mycena s.s.) driven by repeated elements and novel gene families across ecological guilds.</title>
        <authorList>
            <consortium name="Lawrence Berkeley National Laboratory"/>
            <person name="Harder C.B."/>
            <person name="Miyauchi S."/>
            <person name="Viragh M."/>
            <person name="Kuo A."/>
            <person name="Thoen E."/>
            <person name="Andreopoulos B."/>
            <person name="Lu D."/>
            <person name="Skrede I."/>
            <person name="Drula E."/>
            <person name="Henrissat B."/>
            <person name="Morin E."/>
            <person name="Kohler A."/>
            <person name="Barry K."/>
            <person name="LaButti K."/>
            <person name="Morin E."/>
            <person name="Salamov A."/>
            <person name="Lipzen A."/>
            <person name="Mereny Z."/>
            <person name="Hegedus B."/>
            <person name="Baldrian P."/>
            <person name="Stursova M."/>
            <person name="Weitz H."/>
            <person name="Taylor A."/>
            <person name="Grigoriev I.V."/>
            <person name="Nagy L.G."/>
            <person name="Martin F."/>
            <person name="Kauserud H."/>
        </authorList>
    </citation>
    <scope>NUCLEOTIDE SEQUENCE</scope>
    <source>
        <strain evidence="7">CBHHK182m</strain>
    </source>
</reference>
<evidence type="ECO:0000256" key="1">
    <source>
        <dbReference type="ARBA" id="ARBA00022679"/>
    </source>
</evidence>
<evidence type="ECO:0000313" key="7">
    <source>
        <dbReference type="EMBL" id="KAJ7778415.1"/>
    </source>
</evidence>
<proteinExistence type="predicted"/>
<comment type="caution">
    <text evidence="7">The sequence shown here is derived from an EMBL/GenBank/DDBJ whole genome shotgun (WGS) entry which is preliminary data.</text>
</comment>
<dbReference type="PANTHER" id="PTHR44329:SF288">
    <property type="entry name" value="MITOGEN-ACTIVATED PROTEIN KINASE KINASE KINASE 20"/>
    <property type="match status" value="1"/>
</dbReference>
<keyword evidence="5" id="KW-0812">Transmembrane</keyword>
<dbReference type="PROSITE" id="PS50011">
    <property type="entry name" value="PROTEIN_KINASE_DOM"/>
    <property type="match status" value="1"/>
</dbReference>
<dbReference type="InterPro" id="IPR000719">
    <property type="entry name" value="Prot_kinase_dom"/>
</dbReference>
<protein>
    <submittedName>
        <fullName evidence="7">Kinase-like domain-containing protein</fullName>
    </submittedName>
</protein>
<dbReference type="InterPro" id="IPR011009">
    <property type="entry name" value="Kinase-like_dom_sf"/>
</dbReference>
<sequence length="617" mass="67849">MLKRLFLRLGGDSPVPPPPPLHSATPIVASNLYDPSPATGSETSTAPKILVDEALFSFLDETCSDAIRRLTSLSKLETVDSSFKQRLDKVTQLQSTVEGYRLSMSCNDVVSAIVASLGHRITLLELSSELRLEFDDPALQIALRADERRVIALIISILDSESVETVILGLAEPESAQAFLDVVQEVLNRGLLESQEHIRRGRRLIRKISESSDRLPSSLFITGVTGRNEHPAFAGGFGDVYEASYGDKKVAVKHIRYFLASSASDIRNIRLKLYREALLWKDLRHPYILPFIGIDLKSFPSSLCLVSPFMENGTVLSYLNSYGREHVDKFLHETAKGLEYLHSQNIVHGDLRGANILVDRDKCACLTDFGLSAFDDATAPTHNSTRAGSLSWMAPELIDPGRFGLRFARTPYSDVYAFGCVCFELHTGRPPFSNVPKAIAMLRTIDGERAVRPSGSAAMADSLWQHVNAYWAQEPTSRPISEDIVKHLTPPPPPQQLRHSWSTSTVRPSGSPAMADSLWNHNNVYRAQEATSRPTSEDIVKHLTPPAPPQQLRRSWFMPILSLALSILSLALSILSLALSLALSCISILHLNGLAKTIGLCLCVGTTASFTIASTQC</sequence>
<dbReference type="PROSITE" id="PS00109">
    <property type="entry name" value="PROTEIN_KINASE_TYR"/>
    <property type="match status" value="1"/>
</dbReference>
<evidence type="ECO:0000256" key="2">
    <source>
        <dbReference type="ARBA" id="ARBA00022741"/>
    </source>
</evidence>
<evidence type="ECO:0000256" key="4">
    <source>
        <dbReference type="ARBA" id="ARBA00022840"/>
    </source>
</evidence>